<dbReference type="GO" id="GO:0006535">
    <property type="term" value="P:cysteine biosynthetic process from serine"/>
    <property type="evidence" value="ECO:0000318"/>
    <property type="project" value="GO_Central"/>
</dbReference>
<dbReference type="Proteomes" id="UP000005239">
    <property type="component" value="Unassembled WGS sequence"/>
</dbReference>
<dbReference type="PANTHER" id="PTHR10314">
    <property type="entry name" value="CYSTATHIONINE BETA-SYNTHASE"/>
    <property type="match status" value="1"/>
</dbReference>
<proteinExistence type="predicted"/>
<evidence type="ECO:0000313" key="1">
    <source>
        <dbReference type="EnsemblMetazoa" id="PPA41136.1"/>
    </source>
</evidence>
<name>A0A2A6CJX0_PRIPA</name>
<gene>
    <name evidence="1" type="primary">WBGene00279505</name>
</gene>
<dbReference type="AlphaFoldDB" id="A0A2A6CJX0"/>
<protein>
    <submittedName>
        <fullName evidence="1">Uncharacterized protein</fullName>
    </submittedName>
</protein>
<accession>A0A8R1YXX4</accession>
<dbReference type="GO" id="GO:0004124">
    <property type="term" value="F:cysteine synthase activity"/>
    <property type="evidence" value="ECO:0000318"/>
    <property type="project" value="GO_Central"/>
</dbReference>
<sequence>MECMHSSAADAIGNTPLVVLNQISKDPTARILKDRAAKAMIDDAEAKRMIVPGKTVLLGNIRKHPLAVYAKIKGYKLVILMSSIASVERRALIVALGAEVDIVCFGVGSGGTVTGVGKFLREHKNEVEIYGVEPFESSVLSGLPAGLHSIQGIGAGFVPNILDTAQLTGIIRWLEGWRPRSQFWVASLRANVVAAVELAKKPENKDKLIVTTVNSSGERYLSTILYSGIKETADAMPFQSLEESIQTAQKLVPNH</sequence>
<organism evidence="1 2">
    <name type="scientific">Pristionchus pacificus</name>
    <name type="common">Parasitic nematode worm</name>
    <dbReference type="NCBI Taxonomy" id="54126"/>
    <lineage>
        <taxon>Eukaryota</taxon>
        <taxon>Metazoa</taxon>
        <taxon>Ecdysozoa</taxon>
        <taxon>Nematoda</taxon>
        <taxon>Chromadorea</taxon>
        <taxon>Rhabditida</taxon>
        <taxon>Rhabditina</taxon>
        <taxon>Diplogasteromorpha</taxon>
        <taxon>Diplogasteroidea</taxon>
        <taxon>Neodiplogasteridae</taxon>
        <taxon>Pristionchus</taxon>
    </lineage>
</organism>
<dbReference type="InterPro" id="IPR036052">
    <property type="entry name" value="TrpB-like_PALP_sf"/>
</dbReference>
<dbReference type="EnsemblMetazoa" id="PPA41136.1">
    <property type="protein sequence ID" value="PPA41136.1"/>
    <property type="gene ID" value="WBGene00279505"/>
</dbReference>
<reference evidence="1" key="2">
    <citation type="submission" date="2022-06" db="UniProtKB">
        <authorList>
            <consortium name="EnsemblMetazoa"/>
        </authorList>
    </citation>
    <scope>IDENTIFICATION</scope>
    <source>
        <strain evidence="1">PS312</strain>
    </source>
</reference>
<accession>A0A2A6CJX0</accession>
<reference evidence="2" key="1">
    <citation type="journal article" date="2008" name="Nat. Genet.">
        <title>The Pristionchus pacificus genome provides a unique perspective on nematode lifestyle and parasitism.</title>
        <authorList>
            <person name="Dieterich C."/>
            <person name="Clifton S.W."/>
            <person name="Schuster L.N."/>
            <person name="Chinwalla A."/>
            <person name="Delehaunty K."/>
            <person name="Dinkelacker I."/>
            <person name="Fulton L."/>
            <person name="Fulton R."/>
            <person name="Godfrey J."/>
            <person name="Minx P."/>
            <person name="Mitreva M."/>
            <person name="Roeseler W."/>
            <person name="Tian H."/>
            <person name="Witte H."/>
            <person name="Yang S.P."/>
            <person name="Wilson R.K."/>
            <person name="Sommer R.J."/>
        </authorList>
    </citation>
    <scope>NUCLEOTIDE SEQUENCE [LARGE SCALE GENOMIC DNA]</scope>
    <source>
        <strain evidence="2">PS312</strain>
    </source>
</reference>
<evidence type="ECO:0000313" key="2">
    <source>
        <dbReference type="Proteomes" id="UP000005239"/>
    </source>
</evidence>
<dbReference type="InterPro" id="IPR050214">
    <property type="entry name" value="Cys_Synth/Cystath_Beta-Synth"/>
</dbReference>
<dbReference type="GO" id="GO:0005737">
    <property type="term" value="C:cytoplasm"/>
    <property type="evidence" value="ECO:0000318"/>
    <property type="project" value="GO_Central"/>
</dbReference>
<dbReference type="SUPFAM" id="SSF53686">
    <property type="entry name" value="Tryptophan synthase beta subunit-like PLP-dependent enzymes"/>
    <property type="match status" value="1"/>
</dbReference>
<dbReference type="Gene3D" id="3.40.50.1100">
    <property type="match status" value="3"/>
</dbReference>
<dbReference type="OrthoDB" id="10259545at2759"/>
<keyword evidence="2" id="KW-1185">Reference proteome</keyword>